<accession>A0AAN9IZU0</accession>
<gene>
    <name evidence="2" type="ORF">RIF29_03317</name>
</gene>
<evidence type="ECO:0000313" key="2">
    <source>
        <dbReference type="EMBL" id="KAK7289575.1"/>
    </source>
</evidence>
<comment type="caution">
    <text evidence="2">The sequence shown here is derived from an EMBL/GenBank/DDBJ whole genome shotgun (WGS) entry which is preliminary data.</text>
</comment>
<feature type="region of interest" description="Disordered" evidence="1">
    <location>
        <begin position="15"/>
        <end position="79"/>
    </location>
</feature>
<feature type="compositionally biased region" description="Low complexity" evidence="1">
    <location>
        <begin position="52"/>
        <end position="65"/>
    </location>
</feature>
<dbReference type="AlphaFoldDB" id="A0AAN9IZU0"/>
<keyword evidence="3" id="KW-1185">Reference proteome</keyword>
<organism evidence="2 3">
    <name type="scientific">Crotalaria pallida</name>
    <name type="common">Smooth rattlebox</name>
    <name type="synonym">Crotalaria striata</name>
    <dbReference type="NCBI Taxonomy" id="3830"/>
    <lineage>
        <taxon>Eukaryota</taxon>
        <taxon>Viridiplantae</taxon>
        <taxon>Streptophyta</taxon>
        <taxon>Embryophyta</taxon>
        <taxon>Tracheophyta</taxon>
        <taxon>Spermatophyta</taxon>
        <taxon>Magnoliopsida</taxon>
        <taxon>eudicotyledons</taxon>
        <taxon>Gunneridae</taxon>
        <taxon>Pentapetalae</taxon>
        <taxon>rosids</taxon>
        <taxon>fabids</taxon>
        <taxon>Fabales</taxon>
        <taxon>Fabaceae</taxon>
        <taxon>Papilionoideae</taxon>
        <taxon>50 kb inversion clade</taxon>
        <taxon>genistoids sensu lato</taxon>
        <taxon>core genistoids</taxon>
        <taxon>Crotalarieae</taxon>
        <taxon>Crotalaria</taxon>
    </lineage>
</organism>
<sequence>MEDWFQSRILEEAIANSNNDRNKVNASNTVDTVVTETDPDAKGDTSPEGAISSKPSAKPDSSSADNQKEGSSGEQDWITVTTRSKAQASDFINIVRDVWQVHISGYAMFRVSAKLKLLKEPLK</sequence>
<reference evidence="2 3" key="1">
    <citation type="submission" date="2024-01" db="EMBL/GenBank/DDBJ databases">
        <title>The genomes of 5 underutilized Papilionoideae crops provide insights into root nodulation and disease resistanc.</title>
        <authorList>
            <person name="Yuan L."/>
        </authorList>
    </citation>
    <scope>NUCLEOTIDE SEQUENCE [LARGE SCALE GENOMIC DNA]</scope>
    <source>
        <strain evidence="2">ZHUSHIDOU_FW_LH</strain>
        <tissue evidence="2">Leaf</tissue>
    </source>
</reference>
<feature type="compositionally biased region" description="Polar residues" evidence="1">
    <location>
        <begin position="15"/>
        <end position="28"/>
    </location>
</feature>
<name>A0AAN9IZU0_CROPI</name>
<evidence type="ECO:0000256" key="1">
    <source>
        <dbReference type="SAM" id="MobiDB-lite"/>
    </source>
</evidence>
<protein>
    <submittedName>
        <fullName evidence="2">Uncharacterized protein</fullName>
    </submittedName>
</protein>
<evidence type="ECO:0000313" key="3">
    <source>
        <dbReference type="Proteomes" id="UP001372338"/>
    </source>
</evidence>
<feature type="compositionally biased region" description="Polar residues" evidence="1">
    <location>
        <begin position="69"/>
        <end position="79"/>
    </location>
</feature>
<dbReference type="EMBL" id="JAYWIO010000001">
    <property type="protein sequence ID" value="KAK7289575.1"/>
    <property type="molecule type" value="Genomic_DNA"/>
</dbReference>
<dbReference type="Proteomes" id="UP001372338">
    <property type="component" value="Unassembled WGS sequence"/>
</dbReference>
<proteinExistence type="predicted"/>